<dbReference type="OrthoDB" id="45007at2759"/>
<protein>
    <submittedName>
        <fullName evidence="1">Uncharacterized protein</fullName>
    </submittedName>
</protein>
<comment type="caution">
    <text evidence="1">The sequence shown here is derived from an EMBL/GenBank/DDBJ whole genome shotgun (WGS) entry which is preliminary data.</text>
</comment>
<evidence type="ECO:0000313" key="2">
    <source>
        <dbReference type="Proteomes" id="UP000636800"/>
    </source>
</evidence>
<accession>A0A835RDH0</accession>
<dbReference type="AlphaFoldDB" id="A0A835RDH0"/>
<name>A0A835RDH0_VANPL</name>
<gene>
    <name evidence="1" type="ORF">HPP92_010064</name>
</gene>
<dbReference type="Proteomes" id="UP000636800">
    <property type="component" value="Unassembled WGS sequence"/>
</dbReference>
<organism evidence="1 2">
    <name type="scientific">Vanilla planifolia</name>
    <name type="common">Vanilla</name>
    <dbReference type="NCBI Taxonomy" id="51239"/>
    <lineage>
        <taxon>Eukaryota</taxon>
        <taxon>Viridiplantae</taxon>
        <taxon>Streptophyta</taxon>
        <taxon>Embryophyta</taxon>
        <taxon>Tracheophyta</taxon>
        <taxon>Spermatophyta</taxon>
        <taxon>Magnoliopsida</taxon>
        <taxon>Liliopsida</taxon>
        <taxon>Asparagales</taxon>
        <taxon>Orchidaceae</taxon>
        <taxon>Vanilloideae</taxon>
        <taxon>Vanilleae</taxon>
        <taxon>Vanilla</taxon>
    </lineage>
</organism>
<evidence type="ECO:0000313" key="1">
    <source>
        <dbReference type="EMBL" id="KAG0485985.1"/>
    </source>
</evidence>
<reference evidence="1 2" key="1">
    <citation type="journal article" date="2020" name="Nat. Food">
        <title>A phased Vanilla planifolia genome enables genetic improvement of flavour and production.</title>
        <authorList>
            <person name="Hasing T."/>
            <person name="Tang H."/>
            <person name="Brym M."/>
            <person name="Khazi F."/>
            <person name="Huang T."/>
            <person name="Chambers A.H."/>
        </authorList>
    </citation>
    <scope>NUCLEOTIDE SEQUENCE [LARGE SCALE GENOMIC DNA]</scope>
    <source>
        <tissue evidence="1">Leaf</tissue>
    </source>
</reference>
<keyword evidence="2" id="KW-1185">Reference proteome</keyword>
<dbReference type="EMBL" id="JADCNL010000004">
    <property type="protein sequence ID" value="KAG0485985.1"/>
    <property type="molecule type" value="Genomic_DNA"/>
</dbReference>
<sequence length="159" mass="18443">MRYAFIKFDLHASAYKYVQFDITQPAKQGRNQGERGRANPSFAVLFLRRWVKLSLTLSRALITRRNGRFPSIPREREEETFSLVVFVGRRKGREMVDNRKGVFTVPAVCGRQVEVLSRDGSHYSITSGVLPALRARGGRRVKLRPFILSPYDKRYRYGF</sequence>
<proteinExistence type="predicted"/>